<dbReference type="GO" id="GO:0003700">
    <property type="term" value="F:DNA-binding transcription factor activity"/>
    <property type="evidence" value="ECO:0007669"/>
    <property type="project" value="InterPro"/>
</dbReference>
<evidence type="ECO:0000256" key="1">
    <source>
        <dbReference type="ARBA" id="ARBA00023015"/>
    </source>
</evidence>
<comment type="caution">
    <text evidence="5">The sequence shown here is derived from an EMBL/GenBank/DDBJ whole genome shotgun (WGS) entry which is preliminary data.</text>
</comment>
<name>A0A9W4MCY7_9ACTN</name>
<dbReference type="AlphaFoldDB" id="A0A9W4MCY7"/>
<dbReference type="InterPro" id="IPR050204">
    <property type="entry name" value="AraC_XylS_family_regulators"/>
</dbReference>
<protein>
    <submittedName>
        <fullName evidence="5">Transcriptional regulator</fullName>
    </submittedName>
</protein>
<dbReference type="PANTHER" id="PTHR46796">
    <property type="entry name" value="HTH-TYPE TRANSCRIPTIONAL ACTIVATOR RHAS-RELATED"/>
    <property type="match status" value="1"/>
</dbReference>
<feature type="domain" description="HTH araC/xylS-type" evidence="4">
    <location>
        <begin position="177"/>
        <end position="256"/>
    </location>
</feature>
<proteinExistence type="predicted"/>
<evidence type="ECO:0000256" key="3">
    <source>
        <dbReference type="ARBA" id="ARBA00023163"/>
    </source>
</evidence>
<keyword evidence="6" id="KW-1185">Reference proteome</keyword>
<dbReference type="EMBL" id="CAJVAX010000018">
    <property type="protein sequence ID" value="CAG7646318.1"/>
    <property type="molecule type" value="Genomic_DNA"/>
</dbReference>
<accession>A0A9W4MCY7</accession>
<dbReference type="SMART" id="SM00342">
    <property type="entry name" value="HTH_ARAC"/>
    <property type="match status" value="1"/>
</dbReference>
<dbReference type="SUPFAM" id="SSF46689">
    <property type="entry name" value="Homeodomain-like"/>
    <property type="match status" value="1"/>
</dbReference>
<dbReference type="Pfam" id="PF12833">
    <property type="entry name" value="HTH_18"/>
    <property type="match status" value="1"/>
</dbReference>
<dbReference type="Proteomes" id="UP001153328">
    <property type="component" value="Unassembled WGS sequence"/>
</dbReference>
<dbReference type="InterPro" id="IPR018060">
    <property type="entry name" value="HTH_AraC"/>
</dbReference>
<sequence length="281" mass="30852">MVTRRPHPALRPGIHSYRGFRLAFDRPRLRLEVPAGSVSVVIGFAEPLRIVGGRGASPEGVTCASLVSGLHTRPSFGGHDGRAHGIEVVMDPWTAFRILRAPMHELADTVVDLTDLLDGSLPYLTEALAETPGWGARFTLLDSFFVTRLRTGPAAAAGVPAAWQQLAAQLGRARPASVAAQVGWSERALERRFQEQVGLSPKSVARVLRFRRSLRLLEAGRRASAIVEICGYYDQAHFNREFKEMTTRSPSRFLAEREHGARLQAQLDRAEGQITSVVLTT</sequence>
<keyword evidence="1" id="KW-0805">Transcription regulation</keyword>
<evidence type="ECO:0000259" key="4">
    <source>
        <dbReference type="PROSITE" id="PS01124"/>
    </source>
</evidence>
<reference evidence="5" key="1">
    <citation type="submission" date="2021-06" db="EMBL/GenBank/DDBJ databases">
        <authorList>
            <person name="Arsene-Ploetze F."/>
        </authorList>
    </citation>
    <scope>NUCLEOTIDE SEQUENCE</scope>
    <source>
        <strain evidence="5">SBRY1</strain>
    </source>
</reference>
<gene>
    <name evidence="5" type="ORF">SBRY_40383</name>
</gene>
<evidence type="ECO:0000313" key="5">
    <source>
        <dbReference type="EMBL" id="CAG7646318.1"/>
    </source>
</evidence>
<evidence type="ECO:0000256" key="2">
    <source>
        <dbReference type="ARBA" id="ARBA00023125"/>
    </source>
</evidence>
<dbReference type="Gene3D" id="1.10.10.60">
    <property type="entry name" value="Homeodomain-like"/>
    <property type="match status" value="1"/>
</dbReference>
<dbReference type="GO" id="GO:0043565">
    <property type="term" value="F:sequence-specific DNA binding"/>
    <property type="evidence" value="ECO:0007669"/>
    <property type="project" value="InterPro"/>
</dbReference>
<keyword evidence="2" id="KW-0238">DNA-binding</keyword>
<dbReference type="PANTHER" id="PTHR46796:SF15">
    <property type="entry name" value="BLL1074 PROTEIN"/>
    <property type="match status" value="1"/>
</dbReference>
<evidence type="ECO:0000313" key="6">
    <source>
        <dbReference type="Proteomes" id="UP001153328"/>
    </source>
</evidence>
<dbReference type="InterPro" id="IPR009057">
    <property type="entry name" value="Homeodomain-like_sf"/>
</dbReference>
<keyword evidence="3" id="KW-0804">Transcription</keyword>
<dbReference type="PROSITE" id="PS01124">
    <property type="entry name" value="HTH_ARAC_FAMILY_2"/>
    <property type="match status" value="1"/>
</dbReference>
<organism evidence="5 6">
    <name type="scientific">Actinacidiphila bryophytorum</name>
    <dbReference type="NCBI Taxonomy" id="1436133"/>
    <lineage>
        <taxon>Bacteria</taxon>
        <taxon>Bacillati</taxon>
        <taxon>Actinomycetota</taxon>
        <taxon>Actinomycetes</taxon>
        <taxon>Kitasatosporales</taxon>
        <taxon>Streptomycetaceae</taxon>
        <taxon>Actinacidiphila</taxon>
    </lineage>
</organism>